<evidence type="ECO:0000313" key="2">
    <source>
        <dbReference type="EMBL" id="SCF41521.1"/>
    </source>
</evidence>
<dbReference type="STRING" id="285676.GA0070561_6451"/>
<gene>
    <name evidence="2" type="ORF">GA0070561_6451</name>
</gene>
<dbReference type="Proteomes" id="UP000198864">
    <property type="component" value="Unassembled WGS sequence"/>
</dbReference>
<keyword evidence="1" id="KW-1133">Transmembrane helix</keyword>
<dbReference type="AlphaFoldDB" id="A0A1C5A8W5"/>
<keyword evidence="1" id="KW-0812">Transmembrane</keyword>
<accession>A0A1C5A8W5</accession>
<evidence type="ECO:0000256" key="1">
    <source>
        <dbReference type="SAM" id="Phobius"/>
    </source>
</evidence>
<keyword evidence="1" id="KW-0472">Membrane</keyword>
<sequence length="155" mass="16320">MELEAAIDTHRLGQELLCHSVSASRHRSWQSLAGMGALAFGPMEPVDVVLAVVCAAANLAMAAVLLVRSRGGTAVPRIFGRRQPLPRLRAAMHACLGLGLGVGLLVKDIFPPDSTGDAVVFHVVRILLVAAGVTALLSALRYPRSLPGETARQGR</sequence>
<protein>
    <submittedName>
        <fullName evidence="2">Uncharacterized protein</fullName>
    </submittedName>
</protein>
<feature type="transmembrane region" description="Helical" evidence="1">
    <location>
        <begin position="48"/>
        <end position="67"/>
    </location>
</feature>
<evidence type="ECO:0000313" key="3">
    <source>
        <dbReference type="Proteomes" id="UP000198864"/>
    </source>
</evidence>
<feature type="transmembrane region" description="Helical" evidence="1">
    <location>
        <begin position="88"/>
        <end position="106"/>
    </location>
</feature>
<reference evidence="2 3" key="1">
    <citation type="submission" date="2016-06" db="EMBL/GenBank/DDBJ databases">
        <authorList>
            <person name="Kjaerup R.B."/>
            <person name="Dalgaard T.S."/>
            <person name="Juul-Madsen H.R."/>
        </authorList>
    </citation>
    <scope>NUCLEOTIDE SEQUENCE [LARGE SCALE GENOMIC DNA]</scope>
    <source>
        <strain evidence="2 3">DSM 44871</strain>
    </source>
</reference>
<organism evidence="2 3">
    <name type="scientific">Micromonospora saelicesensis</name>
    <dbReference type="NCBI Taxonomy" id="285676"/>
    <lineage>
        <taxon>Bacteria</taxon>
        <taxon>Bacillati</taxon>
        <taxon>Actinomycetota</taxon>
        <taxon>Actinomycetes</taxon>
        <taxon>Micromonosporales</taxon>
        <taxon>Micromonosporaceae</taxon>
        <taxon>Micromonospora</taxon>
    </lineage>
</organism>
<feature type="transmembrane region" description="Helical" evidence="1">
    <location>
        <begin position="118"/>
        <end position="140"/>
    </location>
</feature>
<proteinExistence type="predicted"/>
<name>A0A1C5A8W5_9ACTN</name>
<dbReference type="EMBL" id="FMCR01000009">
    <property type="protein sequence ID" value="SCF41521.1"/>
    <property type="molecule type" value="Genomic_DNA"/>
</dbReference>